<evidence type="ECO:0000256" key="13">
    <source>
        <dbReference type="ARBA" id="ARBA00023012"/>
    </source>
</evidence>
<keyword evidence="10 18" id="KW-0418">Kinase</keyword>
<dbReference type="Pfam" id="PF18719">
    <property type="entry name" value="ArlS_N"/>
    <property type="match status" value="1"/>
</dbReference>
<dbReference type="GO" id="GO:0005886">
    <property type="term" value="C:plasma membrane"/>
    <property type="evidence" value="ECO:0007669"/>
    <property type="project" value="UniProtKB-SubCell"/>
</dbReference>
<dbReference type="RefSeq" id="WP_078499420.1">
    <property type="nucleotide sequence ID" value="NZ_MSZX01000005.1"/>
</dbReference>
<dbReference type="Gene3D" id="6.10.340.10">
    <property type="match status" value="1"/>
</dbReference>
<evidence type="ECO:0000256" key="6">
    <source>
        <dbReference type="ARBA" id="ARBA00022553"/>
    </source>
</evidence>
<keyword evidence="11" id="KW-0067">ATP-binding</keyword>
<keyword evidence="5" id="KW-1003">Cell membrane</keyword>
<keyword evidence="8 15" id="KW-0812">Transmembrane</keyword>
<name>A0A1T2XCX2_9BACL</name>
<comment type="subcellular location">
    <subcellularLocation>
        <location evidence="2">Cell membrane</location>
        <topology evidence="2">Multi-pass membrane protein</topology>
    </subcellularLocation>
</comment>
<dbReference type="PROSITE" id="PS50109">
    <property type="entry name" value="HIS_KIN"/>
    <property type="match status" value="1"/>
</dbReference>
<dbReference type="InterPro" id="IPR036097">
    <property type="entry name" value="HisK_dim/P_sf"/>
</dbReference>
<dbReference type="InterPro" id="IPR005467">
    <property type="entry name" value="His_kinase_dom"/>
</dbReference>
<dbReference type="STRING" id="1324314.BVG16_14640"/>
<keyword evidence="14 15" id="KW-0472">Membrane</keyword>
<dbReference type="GO" id="GO:0005524">
    <property type="term" value="F:ATP binding"/>
    <property type="evidence" value="ECO:0007669"/>
    <property type="project" value="UniProtKB-KW"/>
</dbReference>
<evidence type="ECO:0000256" key="5">
    <source>
        <dbReference type="ARBA" id="ARBA00022475"/>
    </source>
</evidence>
<evidence type="ECO:0000259" key="17">
    <source>
        <dbReference type="PROSITE" id="PS50885"/>
    </source>
</evidence>
<dbReference type="Proteomes" id="UP000190188">
    <property type="component" value="Unassembled WGS sequence"/>
</dbReference>
<proteinExistence type="predicted"/>
<comment type="caution">
    <text evidence="18">The sequence shown here is derived from an EMBL/GenBank/DDBJ whole genome shotgun (WGS) entry which is preliminary data.</text>
</comment>
<evidence type="ECO:0000256" key="14">
    <source>
        <dbReference type="ARBA" id="ARBA00023136"/>
    </source>
</evidence>
<feature type="transmembrane region" description="Helical" evidence="15">
    <location>
        <begin position="164"/>
        <end position="188"/>
    </location>
</feature>
<dbReference type="SUPFAM" id="SSF158472">
    <property type="entry name" value="HAMP domain-like"/>
    <property type="match status" value="1"/>
</dbReference>
<dbReference type="CDD" id="cd00075">
    <property type="entry name" value="HATPase"/>
    <property type="match status" value="1"/>
</dbReference>
<keyword evidence="9" id="KW-0547">Nucleotide-binding</keyword>
<evidence type="ECO:0000313" key="18">
    <source>
        <dbReference type="EMBL" id="OPA77678.1"/>
    </source>
</evidence>
<evidence type="ECO:0000256" key="9">
    <source>
        <dbReference type="ARBA" id="ARBA00022741"/>
    </source>
</evidence>
<dbReference type="InterPro" id="IPR050428">
    <property type="entry name" value="TCS_sensor_his_kinase"/>
</dbReference>
<dbReference type="Gene3D" id="3.30.565.10">
    <property type="entry name" value="Histidine kinase-like ATPase, C-terminal domain"/>
    <property type="match status" value="1"/>
</dbReference>
<feature type="domain" description="HAMP" evidence="17">
    <location>
        <begin position="189"/>
        <end position="242"/>
    </location>
</feature>
<gene>
    <name evidence="18" type="ORF">BVG16_14640</name>
</gene>
<dbReference type="OrthoDB" id="9786919at2"/>
<dbReference type="PRINTS" id="PR00344">
    <property type="entry name" value="BCTRLSENSOR"/>
</dbReference>
<keyword evidence="13" id="KW-0902">Two-component regulatory system</keyword>
<dbReference type="Pfam" id="PF02518">
    <property type="entry name" value="HATPase_c"/>
    <property type="match status" value="1"/>
</dbReference>
<dbReference type="CDD" id="cd06225">
    <property type="entry name" value="HAMP"/>
    <property type="match status" value="1"/>
</dbReference>
<dbReference type="EMBL" id="MSZX01000005">
    <property type="protein sequence ID" value="OPA77678.1"/>
    <property type="molecule type" value="Genomic_DNA"/>
</dbReference>
<dbReference type="EC" id="2.7.13.3" evidence="3"/>
<dbReference type="FunFam" id="3.30.565.10:FF:000006">
    <property type="entry name" value="Sensor histidine kinase WalK"/>
    <property type="match status" value="1"/>
</dbReference>
<dbReference type="Pfam" id="PF00672">
    <property type="entry name" value="HAMP"/>
    <property type="match status" value="1"/>
</dbReference>
<evidence type="ECO:0000256" key="3">
    <source>
        <dbReference type="ARBA" id="ARBA00012438"/>
    </source>
</evidence>
<dbReference type="SMART" id="SM00387">
    <property type="entry name" value="HATPase_c"/>
    <property type="match status" value="1"/>
</dbReference>
<evidence type="ECO:0000256" key="4">
    <source>
        <dbReference type="ARBA" id="ARBA00015735"/>
    </source>
</evidence>
<dbReference type="SMART" id="SM00304">
    <property type="entry name" value="HAMP"/>
    <property type="match status" value="1"/>
</dbReference>
<dbReference type="SMART" id="SM00388">
    <property type="entry name" value="HisKA"/>
    <property type="match status" value="1"/>
</dbReference>
<comment type="catalytic activity">
    <reaction evidence="1">
        <text>ATP + protein L-histidine = ADP + protein N-phospho-L-histidine.</text>
        <dbReference type="EC" id="2.7.13.3"/>
    </reaction>
</comment>
<evidence type="ECO:0000256" key="1">
    <source>
        <dbReference type="ARBA" id="ARBA00000085"/>
    </source>
</evidence>
<dbReference type="InterPro" id="IPR003660">
    <property type="entry name" value="HAMP_dom"/>
</dbReference>
<dbReference type="CDD" id="cd00082">
    <property type="entry name" value="HisKA"/>
    <property type="match status" value="1"/>
</dbReference>
<evidence type="ECO:0000313" key="19">
    <source>
        <dbReference type="Proteomes" id="UP000190188"/>
    </source>
</evidence>
<dbReference type="AlphaFoldDB" id="A0A1T2XCX2"/>
<dbReference type="GO" id="GO:0000155">
    <property type="term" value="F:phosphorelay sensor kinase activity"/>
    <property type="evidence" value="ECO:0007669"/>
    <property type="project" value="InterPro"/>
</dbReference>
<keyword evidence="19" id="KW-1185">Reference proteome</keyword>
<evidence type="ECO:0000256" key="10">
    <source>
        <dbReference type="ARBA" id="ARBA00022777"/>
    </source>
</evidence>
<dbReference type="InterPro" id="IPR003594">
    <property type="entry name" value="HATPase_dom"/>
</dbReference>
<sequence length="468" mass="53238">MNKVRVYLSRLPVRWKLTVWSALLLFVLFIVYASVHYFVINHWLVNETEASIQKDMNQLKTYFEEKQVMTQEDILASTHFIKELNQKDQFIRILNQKGEPIIKVSDGLIEEAVAPRTVESTTLISEWHLDDHLLMIRSPLKTDQFTGTIEIVRSLEAFDALNKLILLTMFIGGVIAILVSAIGGWILARQLLKPVQSMASTMRNIKSKGLQERVVTTNAKDEISDLSMLFNDMMDDLETSFRQQKQFVEDASHELKTPLAILEGHLSLLNRWGKDDPEILNESLQVGLQEVGRLKGIVHELLDMTRAETVQFLTGEPVEVKSLVQNIIQSVSAIHADFHIQTDLESLSQVRIRIVPQHLEQIILILLDNAMKYSDERKDINVIGQVVHNKVAIQVIDYGIGIPKEDLPHVFDRFYRVDKSRTRERGGVGLGLSIAYRLVHAYDGEISISNSSHQGVCVTLLFPIVTNE</sequence>
<feature type="transmembrane region" description="Helical" evidence="15">
    <location>
        <begin position="20"/>
        <end position="40"/>
    </location>
</feature>
<accession>A0A1T2XCX2</accession>
<dbReference type="SUPFAM" id="SSF47384">
    <property type="entry name" value="Homodimeric domain of signal transducing histidine kinase"/>
    <property type="match status" value="1"/>
</dbReference>
<feature type="domain" description="Histidine kinase" evidence="16">
    <location>
        <begin position="250"/>
        <end position="466"/>
    </location>
</feature>
<dbReference type="Pfam" id="PF00512">
    <property type="entry name" value="HisKA"/>
    <property type="match status" value="1"/>
</dbReference>
<dbReference type="PANTHER" id="PTHR45436:SF5">
    <property type="entry name" value="SENSOR HISTIDINE KINASE TRCS"/>
    <property type="match status" value="1"/>
</dbReference>
<reference evidence="18 19" key="1">
    <citation type="submission" date="2017-01" db="EMBL/GenBank/DDBJ databases">
        <title>Genome analysis of Paenibacillus selenitrireducens ES3-24.</title>
        <authorList>
            <person name="Xu D."/>
            <person name="Yao R."/>
            <person name="Zheng S."/>
        </authorList>
    </citation>
    <scope>NUCLEOTIDE SEQUENCE [LARGE SCALE GENOMIC DNA]</scope>
    <source>
        <strain evidence="18 19">ES3-24</strain>
    </source>
</reference>
<keyword evidence="12 15" id="KW-1133">Transmembrane helix</keyword>
<evidence type="ECO:0000259" key="16">
    <source>
        <dbReference type="PROSITE" id="PS50109"/>
    </source>
</evidence>
<dbReference type="InterPro" id="IPR036890">
    <property type="entry name" value="HATPase_C_sf"/>
</dbReference>
<evidence type="ECO:0000256" key="2">
    <source>
        <dbReference type="ARBA" id="ARBA00004651"/>
    </source>
</evidence>
<dbReference type="FunFam" id="1.10.287.130:FF:000001">
    <property type="entry name" value="Two-component sensor histidine kinase"/>
    <property type="match status" value="1"/>
</dbReference>
<evidence type="ECO:0000256" key="12">
    <source>
        <dbReference type="ARBA" id="ARBA00022989"/>
    </source>
</evidence>
<organism evidence="18 19">
    <name type="scientific">Paenibacillus selenitireducens</name>
    <dbReference type="NCBI Taxonomy" id="1324314"/>
    <lineage>
        <taxon>Bacteria</taxon>
        <taxon>Bacillati</taxon>
        <taxon>Bacillota</taxon>
        <taxon>Bacilli</taxon>
        <taxon>Bacillales</taxon>
        <taxon>Paenibacillaceae</taxon>
        <taxon>Paenibacillus</taxon>
    </lineage>
</organism>
<protein>
    <recommendedName>
        <fullName evidence="4">Signal transduction histidine-protein kinase ArlS</fullName>
        <ecNumber evidence="3">2.7.13.3</ecNumber>
    </recommendedName>
</protein>
<dbReference type="PANTHER" id="PTHR45436">
    <property type="entry name" value="SENSOR HISTIDINE KINASE YKOH"/>
    <property type="match status" value="1"/>
</dbReference>
<dbReference type="InterPro" id="IPR004358">
    <property type="entry name" value="Sig_transdc_His_kin-like_C"/>
</dbReference>
<keyword evidence="7" id="KW-0808">Transferase</keyword>
<dbReference type="SUPFAM" id="SSF55874">
    <property type="entry name" value="ATPase domain of HSP90 chaperone/DNA topoisomerase II/histidine kinase"/>
    <property type="match status" value="1"/>
</dbReference>
<dbReference type="Gene3D" id="1.10.287.130">
    <property type="match status" value="1"/>
</dbReference>
<keyword evidence="6" id="KW-0597">Phosphoprotein</keyword>
<evidence type="ECO:0000256" key="15">
    <source>
        <dbReference type="SAM" id="Phobius"/>
    </source>
</evidence>
<dbReference type="InterPro" id="IPR041610">
    <property type="entry name" value="ArlS_N"/>
</dbReference>
<dbReference type="PROSITE" id="PS50885">
    <property type="entry name" value="HAMP"/>
    <property type="match status" value="1"/>
</dbReference>
<dbReference type="InterPro" id="IPR003661">
    <property type="entry name" value="HisK_dim/P_dom"/>
</dbReference>
<evidence type="ECO:0000256" key="7">
    <source>
        <dbReference type="ARBA" id="ARBA00022679"/>
    </source>
</evidence>
<evidence type="ECO:0000256" key="8">
    <source>
        <dbReference type="ARBA" id="ARBA00022692"/>
    </source>
</evidence>
<evidence type="ECO:0000256" key="11">
    <source>
        <dbReference type="ARBA" id="ARBA00022840"/>
    </source>
</evidence>